<organism evidence="1 2">
    <name type="scientific">Azospirillum thermophilum</name>
    <dbReference type="NCBI Taxonomy" id="2202148"/>
    <lineage>
        <taxon>Bacteria</taxon>
        <taxon>Pseudomonadati</taxon>
        <taxon>Pseudomonadota</taxon>
        <taxon>Alphaproteobacteria</taxon>
        <taxon>Rhodospirillales</taxon>
        <taxon>Azospirillaceae</taxon>
        <taxon>Azospirillum</taxon>
    </lineage>
</organism>
<dbReference type="Pfam" id="PF06821">
    <property type="entry name" value="Ser_hydrolase"/>
    <property type="match status" value="1"/>
</dbReference>
<keyword evidence="2" id="KW-1185">Reference proteome</keyword>
<keyword evidence="1" id="KW-0378">Hydrolase</keyword>
<gene>
    <name evidence="1" type="ORF">DEW08_22915</name>
</gene>
<dbReference type="GO" id="GO:0016787">
    <property type="term" value="F:hydrolase activity"/>
    <property type="evidence" value="ECO:0007669"/>
    <property type="project" value="UniProtKB-KW"/>
</dbReference>
<geneLocation type="plasmid" evidence="1 2">
    <name>unnamed1</name>
</geneLocation>
<keyword evidence="1" id="KW-0614">Plasmid</keyword>
<evidence type="ECO:0000313" key="1">
    <source>
        <dbReference type="EMBL" id="AWK88905.1"/>
    </source>
</evidence>
<accession>A0A2S2CWW0</accession>
<dbReference type="OrthoDB" id="9804993at2"/>
<name>A0A2S2CWW0_9PROT</name>
<proteinExistence type="predicted"/>
<dbReference type="RefSeq" id="WP_109331651.1">
    <property type="nucleotide sequence ID" value="NZ_CP029356.1"/>
</dbReference>
<dbReference type="InterPro" id="IPR029058">
    <property type="entry name" value="AB_hydrolase_fold"/>
</dbReference>
<evidence type="ECO:0000313" key="2">
    <source>
        <dbReference type="Proteomes" id="UP000245629"/>
    </source>
</evidence>
<protein>
    <submittedName>
        <fullName evidence="1">Alpha/beta hydrolase</fullName>
    </submittedName>
</protein>
<dbReference type="AlphaFoldDB" id="A0A2S2CWW0"/>
<reference evidence="2" key="1">
    <citation type="submission" date="2018-05" db="EMBL/GenBank/DDBJ databases">
        <title>Azospirillum thermophila sp. nov., a novel isolated from hot spring.</title>
        <authorList>
            <person name="Zhao Z."/>
        </authorList>
    </citation>
    <scope>NUCLEOTIDE SEQUENCE [LARGE SCALE GENOMIC DNA]</scope>
    <source>
        <strain evidence="2">CFH 70021</strain>
        <plasmid evidence="2">unnamed1</plasmid>
    </source>
</reference>
<dbReference type="Gene3D" id="3.40.50.1820">
    <property type="entry name" value="alpha/beta hydrolase"/>
    <property type="match status" value="1"/>
</dbReference>
<dbReference type="EMBL" id="CP029356">
    <property type="protein sequence ID" value="AWK88905.1"/>
    <property type="molecule type" value="Genomic_DNA"/>
</dbReference>
<dbReference type="InterPro" id="IPR010662">
    <property type="entry name" value="RBBP9/YdeN"/>
</dbReference>
<sequence>MAPATVLILPGLGNSPPGHWQSWLERRMPALRRVDLGDWDAPAPEVWAARLEEAVTAAVTPAAGKVAGPVVLVAHSLSCILVARWAASGTPAVGKVAGALLVAPPDVDAPDGIPAEAARFAPVPVDPLPFPALVVGSRNDPYCRAERACAFAVAWGADFIDAGEAGHINADSGHGPWPMGETLLRHLLEEAAGG</sequence>
<dbReference type="KEGG" id="azz:DEW08_22915"/>
<dbReference type="SUPFAM" id="SSF53474">
    <property type="entry name" value="alpha/beta-Hydrolases"/>
    <property type="match status" value="1"/>
</dbReference>
<dbReference type="Proteomes" id="UP000245629">
    <property type="component" value="Plasmid unnamed1"/>
</dbReference>